<dbReference type="EMBL" id="CP048739">
    <property type="protein sequence ID" value="QIB76125.1"/>
    <property type="molecule type" value="Genomic_DNA"/>
</dbReference>
<dbReference type="InterPro" id="IPR058264">
    <property type="entry name" value="DUF7958"/>
</dbReference>
<name>A0A6C0UKX0_9EURY</name>
<sequence length="320" mass="36180">MKAVITGESERIGIKVQDNNGVDHGIEMEFDGEIKYHEQDGYPDDASKRTDEGNEYVNQARKYAKYYVYLNRGYDTVSAPENPVRIDAVRQAVAQMDLETFETHFGDLYQQFSYETNGGAEPVYDVPPQATTPPIYAQNVYLGIDPLETDLGDELAAKHDLDITAESAADVAIADLSTEEIKQWGEFTGEFATRAIEEQIDLSDAVYIDNTSQLYVKHPEGTDLVAADDHLEPTSREPDTVIELLPIELESLEYFQSFMDHYLRCQIRDVFIEMGVVPPEEFRVLGLGQFMAAHCYGYIDFYPEFHNPESGAFTQQTSLF</sequence>
<organism evidence="1 2">
    <name type="scientific">Halogeometricum borinquense</name>
    <dbReference type="NCBI Taxonomy" id="60847"/>
    <lineage>
        <taxon>Archaea</taxon>
        <taxon>Methanobacteriati</taxon>
        <taxon>Methanobacteriota</taxon>
        <taxon>Stenosarchaea group</taxon>
        <taxon>Halobacteria</taxon>
        <taxon>Halobacteriales</taxon>
        <taxon>Haloferacaceae</taxon>
        <taxon>Halogeometricum</taxon>
    </lineage>
</organism>
<dbReference type="Pfam" id="PF25858">
    <property type="entry name" value="DUF7958"/>
    <property type="match status" value="1"/>
</dbReference>
<dbReference type="GeneID" id="44081483"/>
<protein>
    <submittedName>
        <fullName evidence="1">Uncharacterized protein</fullName>
    </submittedName>
</protein>
<accession>A0A6C0UKX0</accession>
<evidence type="ECO:0000313" key="2">
    <source>
        <dbReference type="Proteomes" id="UP000465846"/>
    </source>
</evidence>
<reference evidence="1 2" key="1">
    <citation type="submission" date="2020-02" db="EMBL/GenBank/DDBJ databases">
        <title>Whole genome sequence of Halogeometricum borinquense strain wsp4.</title>
        <authorList>
            <person name="Verma D.K."/>
            <person name="Gopal K."/>
            <person name="Prasad E.S."/>
        </authorList>
    </citation>
    <scope>NUCLEOTIDE SEQUENCE [LARGE SCALE GENOMIC DNA]</scope>
    <source>
        <strain evidence="2">wsp4</strain>
    </source>
</reference>
<dbReference type="Proteomes" id="UP000465846">
    <property type="component" value="Chromosome"/>
</dbReference>
<dbReference type="RefSeq" id="WP_163487816.1">
    <property type="nucleotide sequence ID" value="NZ_CP048739.1"/>
</dbReference>
<evidence type="ECO:0000313" key="1">
    <source>
        <dbReference type="EMBL" id="QIB76125.1"/>
    </source>
</evidence>
<dbReference type="AlphaFoldDB" id="A0A6C0UKX0"/>
<proteinExistence type="predicted"/>
<gene>
    <name evidence="1" type="ORF">G3I44_18740</name>
</gene>